<sequence>MKQNRWILSQGDAIDFEIEKRARPTIKRERIAEPNDIKLKDGRLVKSLDKQEDCKHLSILQTYEIPHAVVMKKTNAEYIRRLRKILNSSLIGGNTMKSSSAEAIAVIRYCAGIADWTQVKLDTLDCKTWKIMTANQALHPSSDIDQLYVVQRNGGRGLLWKEAGEIANSHIDGSCKAALELVQEVRVAVCETLRATAASVEEEGIKDPGCDWVTWRNVQNGGKLLDQLRGDEVMFDESLLHRASDNTAESQLSG</sequence>
<evidence type="ECO:0000313" key="2">
    <source>
        <dbReference type="Proteomes" id="UP000270296"/>
    </source>
</evidence>
<accession>A0A183IH73</accession>
<dbReference type="OrthoDB" id="2194416at2759"/>
<reference evidence="1 2" key="2">
    <citation type="submission" date="2018-11" db="EMBL/GenBank/DDBJ databases">
        <authorList>
            <consortium name="Pathogen Informatics"/>
        </authorList>
    </citation>
    <scope>NUCLEOTIDE SEQUENCE [LARGE SCALE GENOMIC DNA]</scope>
</reference>
<dbReference type="Proteomes" id="UP000270296">
    <property type="component" value="Unassembled WGS sequence"/>
</dbReference>
<proteinExistence type="predicted"/>
<keyword evidence="2" id="KW-1185">Reference proteome</keyword>
<dbReference type="PANTHER" id="PTHR35450:SF2">
    <property type="entry name" value="REVERSE TRANSCRIPTASE DOMAIN-CONTAINING PROTEIN"/>
    <property type="match status" value="1"/>
</dbReference>
<dbReference type="EMBL" id="UZAM01007501">
    <property type="protein sequence ID" value="VDO99546.1"/>
    <property type="molecule type" value="Genomic_DNA"/>
</dbReference>
<gene>
    <name evidence="1" type="ORF">SBAD_LOCUS2968</name>
</gene>
<dbReference type="AlphaFoldDB" id="A0A183IH73"/>
<organism evidence="3">
    <name type="scientific">Soboliphyme baturini</name>
    <dbReference type="NCBI Taxonomy" id="241478"/>
    <lineage>
        <taxon>Eukaryota</taxon>
        <taxon>Metazoa</taxon>
        <taxon>Ecdysozoa</taxon>
        <taxon>Nematoda</taxon>
        <taxon>Enoplea</taxon>
        <taxon>Dorylaimia</taxon>
        <taxon>Dioctophymatida</taxon>
        <taxon>Dioctophymatoidea</taxon>
        <taxon>Soboliphymatidae</taxon>
        <taxon>Soboliphyme</taxon>
    </lineage>
</organism>
<dbReference type="WBParaSite" id="SBAD_0000311001-mRNA-1">
    <property type="protein sequence ID" value="SBAD_0000311001-mRNA-1"/>
    <property type="gene ID" value="SBAD_0000311001"/>
</dbReference>
<evidence type="ECO:0000313" key="1">
    <source>
        <dbReference type="EMBL" id="VDO99546.1"/>
    </source>
</evidence>
<reference evidence="3" key="1">
    <citation type="submission" date="2016-06" db="UniProtKB">
        <authorList>
            <consortium name="WormBaseParasite"/>
        </authorList>
    </citation>
    <scope>IDENTIFICATION</scope>
</reference>
<evidence type="ECO:0000313" key="3">
    <source>
        <dbReference type="WBParaSite" id="SBAD_0000311001-mRNA-1"/>
    </source>
</evidence>
<dbReference type="PANTHER" id="PTHR35450">
    <property type="entry name" value="REVERSE TRANSCRIPTASE DOMAIN-CONTAINING PROTEIN"/>
    <property type="match status" value="1"/>
</dbReference>
<name>A0A183IH73_9BILA</name>
<protein>
    <submittedName>
        <fullName evidence="3">Polyprotein</fullName>
    </submittedName>
</protein>